<dbReference type="EMBL" id="CP061800">
    <property type="protein sequence ID" value="QTA91088.1"/>
    <property type="molecule type" value="Genomic_DNA"/>
</dbReference>
<proteinExistence type="predicted"/>
<name>A0A975BT11_9BACT</name>
<protein>
    <submittedName>
        <fullName evidence="1">Uncharacterized protein</fullName>
    </submittedName>
</protein>
<gene>
    <name evidence="1" type="ORF">dnm_071530</name>
</gene>
<dbReference type="KEGG" id="dmm:dnm_071530"/>
<accession>A0A975BT11</accession>
<organism evidence="1 2">
    <name type="scientific">Desulfonema magnum</name>
    <dbReference type="NCBI Taxonomy" id="45655"/>
    <lineage>
        <taxon>Bacteria</taxon>
        <taxon>Pseudomonadati</taxon>
        <taxon>Thermodesulfobacteriota</taxon>
        <taxon>Desulfobacteria</taxon>
        <taxon>Desulfobacterales</taxon>
        <taxon>Desulfococcaceae</taxon>
        <taxon>Desulfonema</taxon>
    </lineage>
</organism>
<keyword evidence="2" id="KW-1185">Reference proteome</keyword>
<sequence length="44" mass="5171">MFRHENCVLRLHDGFRQTGRIFQARKRLFPRGNLTSAKIMPGLT</sequence>
<evidence type="ECO:0000313" key="2">
    <source>
        <dbReference type="Proteomes" id="UP000663722"/>
    </source>
</evidence>
<reference evidence="1" key="1">
    <citation type="journal article" date="2021" name="Microb. Physiol.">
        <title>Proteogenomic Insights into the Physiology of Marine, Sulfate-Reducing, Filamentous Desulfonema limicola and Desulfonema magnum.</title>
        <authorList>
            <person name="Schnaars V."/>
            <person name="Wohlbrand L."/>
            <person name="Scheve S."/>
            <person name="Hinrichs C."/>
            <person name="Reinhardt R."/>
            <person name="Rabus R."/>
        </authorList>
    </citation>
    <scope>NUCLEOTIDE SEQUENCE</scope>
    <source>
        <strain evidence="1">4be13</strain>
    </source>
</reference>
<evidence type="ECO:0000313" key="1">
    <source>
        <dbReference type="EMBL" id="QTA91088.1"/>
    </source>
</evidence>
<dbReference type="AlphaFoldDB" id="A0A975BT11"/>
<dbReference type="Proteomes" id="UP000663722">
    <property type="component" value="Chromosome"/>
</dbReference>